<feature type="signal peptide" evidence="8">
    <location>
        <begin position="1"/>
        <end position="24"/>
    </location>
</feature>
<feature type="domain" description="Vitellogenin" evidence="9">
    <location>
        <begin position="31"/>
        <end position="651"/>
    </location>
</feature>
<evidence type="ECO:0000256" key="6">
    <source>
        <dbReference type="ARBA" id="ARBA00023157"/>
    </source>
</evidence>
<evidence type="ECO:0000256" key="7">
    <source>
        <dbReference type="PROSITE-ProRule" id="PRU00557"/>
    </source>
</evidence>
<dbReference type="GO" id="GO:0016323">
    <property type="term" value="C:basolateral plasma membrane"/>
    <property type="evidence" value="ECO:0007669"/>
    <property type="project" value="TreeGrafter"/>
</dbReference>
<evidence type="ECO:0000256" key="3">
    <source>
        <dbReference type="ARBA" id="ARBA00022729"/>
    </source>
</evidence>
<dbReference type="SUPFAM" id="SSF56968">
    <property type="entry name" value="Lipovitellin-phosvitin complex, beta-sheet shell regions"/>
    <property type="match status" value="1"/>
</dbReference>
<dbReference type="GO" id="GO:0005783">
    <property type="term" value="C:endoplasmic reticulum"/>
    <property type="evidence" value="ECO:0007669"/>
    <property type="project" value="UniProtKB-SubCell"/>
</dbReference>
<comment type="subcellular location">
    <subcellularLocation>
        <location evidence="1">Endoplasmic reticulum</location>
    </subcellularLocation>
</comment>
<dbReference type="PANTHER" id="PTHR13024:SF2">
    <property type="entry name" value="MICROSOMAL TRIGLYCERIDE TRANSFER PROTEIN-LIKE"/>
    <property type="match status" value="1"/>
</dbReference>
<dbReference type="SMART" id="SM00638">
    <property type="entry name" value="LPD_N"/>
    <property type="match status" value="1"/>
</dbReference>
<dbReference type="OMA" id="AMRRIFH"/>
<evidence type="ECO:0000256" key="1">
    <source>
        <dbReference type="ARBA" id="ARBA00004240"/>
    </source>
</evidence>
<keyword evidence="4" id="KW-0256">Endoplasmic reticulum</keyword>
<keyword evidence="2" id="KW-0813">Transport</keyword>
<evidence type="ECO:0000313" key="11">
    <source>
        <dbReference type="Proteomes" id="UP000287033"/>
    </source>
</evidence>
<dbReference type="Pfam" id="PF19444">
    <property type="entry name" value="MTP_lip_bd"/>
    <property type="match status" value="1"/>
</dbReference>
<reference evidence="10 11" key="1">
    <citation type="journal article" date="2018" name="Nat. Ecol. Evol.">
        <title>Shark genomes provide insights into elasmobranch evolution and the origin of vertebrates.</title>
        <authorList>
            <person name="Hara Y"/>
            <person name="Yamaguchi K"/>
            <person name="Onimaru K"/>
            <person name="Kadota M"/>
            <person name="Koyanagi M"/>
            <person name="Keeley SD"/>
            <person name="Tatsumi K"/>
            <person name="Tanaka K"/>
            <person name="Motone F"/>
            <person name="Kageyama Y"/>
            <person name="Nozu R"/>
            <person name="Adachi N"/>
            <person name="Nishimura O"/>
            <person name="Nakagawa R"/>
            <person name="Tanegashima C"/>
            <person name="Kiyatake I"/>
            <person name="Matsumoto R"/>
            <person name="Murakumo K"/>
            <person name="Nishida K"/>
            <person name="Terakita A"/>
            <person name="Kuratani S"/>
            <person name="Sato K"/>
            <person name="Hyodo S Kuraku.S."/>
        </authorList>
    </citation>
    <scope>NUCLEOTIDE SEQUENCE [LARGE SCALE GENOMIC DNA]</scope>
</reference>
<dbReference type="Proteomes" id="UP000287033">
    <property type="component" value="Unassembled WGS sequence"/>
</dbReference>
<dbReference type="SUPFAM" id="SSF48431">
    <property type="entry name" value="Lipovitellin-phosvitin complex, superhelical domain"/>
    <property type="match status" value="1"/>
</dbReference>
<dbReference type="EMBL" id="BEZZ01000438">
    <property type="protein sequence ID" value="GCC32480.1"/>
    <property type="molecule type" value="Genomic_DNA"/>
</dbReference>
<dbReference type="InterPro" id="IPR001747">
    <property type="entry name" value="Vitellogenin_N"/>
</dbReference>
<proteinExistence type="predicted"/>
<dbReference type="OrthoDB" id="5865932at2759"/>
<evidence type="ECO:0000256" key="5">
    <source>
        <dbReference type="ARBA" id="ARBA00023055"/>
    </source>
</evidence>
<dbReference type="FunFam" id="1.25.10.20:FF:000001">
    <property type="entry name" value="microsomal triglyceride transfer protein large subunit"/>
    <property type="match status" value="1"/>
</dbReference>
<dbReference type="InterPro" id="IPR011030">
    <property type="entry name" value="Lipovitellin_superhlx_dom"/>
</dbReference>
<keyword evidence="11" id="KW-1185">Reference proteome</keyword>
<keyword evidence="3 8" id="KW-0732">Signal</keyword>
<accession>A0A401SQ21</accession>
<dbReference type="STRING" id="137246.A0A401SQ21"/>
<protein>
    <recommendedName>
        <fullName evidence="9">Vitellogenin domain-containing protein</fullName>
    </recommendedName>
</protein>
<evidence type="ECO:0000259" key="9">
    <source>
        <dbReference type="PROSITE" id="PS51211"/>
    </source>
</evidence>
<feature type="chain" id="PRO_5019433687" description="Vitellogenin domain-containing protein" evidence="8">
    <location>
        <begin position="25"/>
        <end position="891"/>
    </location>
</feature>
<dbReference type="GO" id="GO:0005548">
    <property type="term" value="F:phospholipid transporter activity"/>
    <property type="evidence" value="ECO:0007669"/>
    <property type="project" value="InterPro"/>
</dbReference>
<dbReference type="InterPro" id="IPR039988">
    <property type="entry name" value="MTTP"/>
</dbReference>
<name>A0A401SQ21_CHIPU</name>
<evidence type="ECO:0000256" key="8">
    <source>
        <dbReference type="SAM" id="SignalP"/>
    </source>
</evidence>
<dbReference type="Gene3D" id="1.25.10.20">
    <property type="entry name" value="Vitellinogen, superhelical"/>
    <property type="match status" value="1"/>
</dbReference>
<keyword evidence="5" id="KW-0445">Lipid transport</keyword>
<evidence type="ECO:0000256" key="4">
    <source>
        <dbReference type="ARBA" id="ARBA00022824"/>
    </source>
</evidence>
<dbReference type="AlphaFoldDB" id="A0A401SQ21"/>
<dbReference type="PROSITE" id="PS51211">
    <property type="entry name" value="VITELLOGENIN"/>
    <property type="match status" value="1"/>
</dbReference>
<gene>
    <name evidence="10" type="ORF">chiPu_0010941</name>
</gene>
<dbReference type="InterPro" id="IPR045811">
    <property type="entry name" value="MTP_lip-bd"/>
</dbReference>
<organism evidence="10 11">
    <name type="scientific">Chiloscyllium punctatum</name>
    <name type="common">Brownbanded bambooshark</name>
    <name type="synonym">Hemiscyllium punctatum</name>
    <dbReference type="NCBI Taxonomy" id="137246"/>
    <lineage>
        <taxon>Eukaryota</taxon>
        <taxon>Metazoa</taxon>
        <taxon>Chordata</taxon>
        <taxon>Craniata</taxon>
        <taxon>Vertebrata</taxon>
        <taxon>Chondrichthyes</taxon>
        <taxon>Elasmobranchii</taxon>
        <taxon>Galeomorphii</taxon>
        <taxon>Galeoidea</taxon>
        <taxon>Orectolobiformes</taxon>
        <taxon>Hemiscylliidae</taxon>
        <taxon>Chiloscyllium</taxon>
    </lineage>
</organism>
<dbReference type="GO" id="GO:0008289">
    <property type="term" value="F:lipid binding"/>
    <property type="evidence" value="ECO:0007669"/>
    <property type="project" value="InterPro"/>
</dbReference>
<comment type="caution">
    <text evidence="10">The sequence shown here is derived from an EMBL/GenBank/DDBJ whole genome shotgun (WGS) entry which is preliminary data.</text>
</comment>
<dbReference type="GO" id="GO:0120013">
    <property type="term" value="F:lipid transfer activity"/>
    <property type="evidence" value="ECO:0007669"/>
    <property type="project" value="UniProtKB-ARBA"/>
</dbReference>
<dbReference type="GO" id="GO:0042157">
    <property type="term" value="P:lipoprotein metabolic process"/>
    <property type="evidence" value="ECO:0007669"/>
    <property type="project" value="TreeGrafter"/>
</dbReference>
<comment type="caution">
    <text evidence="7">Lacks conserved residue(s) required for the propagation of feature annotation.</text>
</comment>
<keyword evidence="6" id="KW-1015">Disulfide bond</keyword>
<dbReference type="Gene3D" id="2.30.230.10">
    <property type="entry name" value="Lipovitellin, beta-sheet shell regions, chain A"/>
    <property type="match status" value="1"/>
</dbReference>
<dbReference type="InterPro" id="IPR015819">
    <property type="entry name" value="Lipid_transp_b-sht_shell"/>
</dbReference>
<dbReference type="Pfam" id="PF01347">
    <property type="entry name" value="Vitellogenin_N"/>
    <property type="match status" value="1"/>
</dbReference>
<dbReference type="FunFam" id="2.30.230.10:FF:000001">
    <property type="entry name" value="Microsomal triglyceride transfer protein large subunit"/>
    <property type="match status" value="1"/>
</dbReference>
<dbReference type="InterPro" id="IPR015816">
    <property type="entry name" value="Vitellinogen_b-sht_N"/>
</dbReference>
<evidence type="ECO:0000313" key="10">
    <source>
        <dbReference type="EMBL" id="GCC32480.1"/>
    </source>
</evidence>
<evidence type="ECO:0000256" key="2">
    <source>
        <dbReference type="ARBA" id="ARBA00022448"/>
    </source>
</evidence>
<sequence length="891" mass="98848">MASPKALREWTMLFAIFTLRSVEARAVDLAYKSGTLFTYKYNVDLLLETLSSPKTLPGSGFRIEAVVGLHVVWENSSNQHEQLVQLQIQEVQLLNVSERMDSQSIFKDIPAESLLGPTAMTGLKGPVIFHWNNGKIKALYGSVDETGFILSLKQGLVSLFQLQLNSGTVTEIDVSGNCRVTYETANNQVTKIKDLRSCERPESGFGSSNQVLGVQWQPTCKGLYSLENGVIKTAVSEEGHVISLNLQSTIGAKISSRQQLHYLSSEHRPEEYYGKSLQETLHNLGIDTPLALTGTPEKVPCKVCTSASDYLKSLNKKTALQDLYKISTTRTFLAFVQLLREAKKNDILNLLKKAGDTEISFLIDSATAAQTESSLSALSEYLDFTKDAQIPQLRTFLYASAFTSHPSKELLHILLAKLQNKLPSREIQETIVLVIGAVIGKMCQRNLCKLQEVETGKKAILEGLNAATEEADIKMYLLALKNALLPETIPLLLKYTEWKTSSVAAIAVTVLQRFPNIYITQEVKKQMNMIFHQSVNQYGVPVRLAAFDVILNNHPSAMEMKNILLSVGEIESELSKFIVAKLQNILRSDHHPASKLIRKALKDPMIHNYHRLSRTGSSSSSSGYLAVTKDMVTSYNMDLLFGNSGILQQSYSDFFVSTGKNKLHASQVSIVAQGLDSFFKESSKEVEDDDDEATAGMSVILFDVQLPPVVFFQGYSDLMEKLWSITEEPTIIIKGSILLIDHLQAIQLQSGIQASTEFEGGLGIDISGTIALSLWSQQSTTNIRNQGSLVINSRTKVDTPFLRVGVNCSSEAAASLDFVSTVKFLESPILICLQLLKKPFPYRETVMIYQSLQKEDPFLIKRVRTLQVQGMELPLHRANSEMCKKMLSEGA</sequence>
<dbReference type="GO" id="GO:0005794">
    <property type="term" value="C:Golgi apparatus"/>
    <property type="evidence" value="ECO:0007669"/>
    <property type="project" value="TreeGrafter"/>
</dbReference>
<dbReference type="PANTHER" id="PTHR13024">
    <property type="entry name" value="MICROSOMAL TRIGLYCERIDE TRANSFER PROTEIN, LARGE SUBUNIT"/>
    <property type="match status" value="1"/>
</dbReference>